<protein>
    <submittedName>
        <fullName evidence="4">MRNIP protein</fullName>
    </submittedName>
</protein>
<dbReference type="OrthoDB" id="5960226at2759"/>
<evidence type="ECO:0000256" key="2">
    <source>
        <dbReference type="SAM" id="SignalP"/>
    </source>
</evidence>
<feature type="region of interest" description="Disordered" evidence="1">
    <location>
        <begin position="80"/>
        <end position="101"/>
    </location>
</feature>
<feature type="non-terminal residue" evidence="4">
    <location>
        <position position="1"/>
    </location>
</feature>
<dbReference type="PANTHER" id="PTHR15863:SF2">
    <property type="entry name" value="MRN COMPLEX-INTERACTING PROTEIN"/>
    <property type="match status" value="1"/>
</dbReference>
<feature type="compositionally biased region" description="Acidic residues" evidence="1">
    <location>
        <begin position="82"/>
        <end position="93"/>
    </location>
</feature>
<evidence type="ECO:0000313" key="4">
    <source>
        <dbReference type="EMBL" id="NXY88571.1"/>
    </source>
</evidence>
<dbReference type="AlphaFoldDB" id="A0A7L4NGA3"/>
<accession>A0A7L4NGA3</accession>
<dbReference type="EMBL" id="VYZU01065638">
    <property type="protein sequence ID" value="NXY88571.1"/>
    <property type="molecule type" value="Genomic_DNA"/>
</dbReference>
<evidence type="ECO:0000313" key="5">
    <source>
        <dbReference type="Proteomes" id="UP000586704"/>
    </source>
</evidence>
<organism evidence="4 5">
    <name type="scientific">Ceyx cyanopectus</name>
    <name type="common">Indigo-banded kingfisher</name>
    <dbReference type="NCBI Taxonomy" id="390723"/>
    <lineage>
        <taxon>Eukaryota</taxon>
        <taxon>Metazoa</taxon>
        <taxon>Chordata</taxon>
        <taxon>Craniata</taxon>
        <taxon>Vertebrata</taxon>
        <taxon>Euteleostomi</taxon>
        <taxon>Archelosauria</taxon>
        <taxon>Archosauria</taxon>
        <taxon>Dinosauria</taxon>
        <taxon>Saurischia</taxon>
        <taxon>Theropoda</taxon>
        <taxon>Coelurosauria</taxon>
        <taxon>Aves</taxon>
        <taxon>Neognathae</taxon>
        <taxon>Neoaves</taxon>
        <taxon>Telluraves</taxon>
        <taxon>Coraciimorphae</taxon>
        <taxon>Coraciiformes</taxon>
        <taxon>Alcedinidae</taxon>
        <taxon>Ceyx</taxon>
    </lineage>
</organism>
<dbReference type="GO" id="GO:0003682">
    <property type="term" value="F:chromatin binding"/>
    <property type="evidence" value="ECO:0007669"/>
    <property type="project" value="TreeGrafter"/>
</dbReference>
<sequence>NLVLIYLFFFQIYGQGSGLDCRHHVQKLNLIQGEAEEARGWTSRCVEDSVNDSKYISAQCENNSDQQGRAEVSRWSKYLDKDSEDQEDEEDEAGTERQQFCSQRKNTGELKRKHQKSCFSSVVQDCAEENGVFQFAYQAKKWKKCLVPDPEDGDAVSGHPVVLAVRESVEPEDSTQTPAACTKPSKWEKFLLCSDKCSENAARATLSPQEGSRGLGLHSSIAAATAMASRCSEQGGRTLPPGRDFQFNKCGARSEWVASKLPDPLVPSPSFSAEEDASFKEPPLRRPVSGMTETTGGRCCLDSTTRANTLVKCNPRPQPSNSSCEQLFCTGEEFDDDL</sequence>
<feature type="signal peptide" evidence="2">
    <location>
        <begin position="1"/>
        <end position="18"/>
    </location>
</feature>
<feature type="domain" description="MRN complex-interacting protein N-terminal" evidence="3">
    <location>
        <begin position="11"/>
        <end position="78"/>
    </location>
</feature>
<dbReference type="GO" id="GO:0005634">
    <property type="term" value="C:nucleus"/>
    <property type="evidence" value="ECO:0007669"/>
    <property type="project" value="TreeGrafter"/>
</dbReference>
<proteinExistence type="predicted"/>
<keyword evidence="2" id="KW-0732">Signal</keyword>
<dbReference type="Proteomes" id="UP000586704">
    <property type="component" value="Unassembled WGS sequence"/>
</dbReference>
<evidence type="ECO:0000259" key="3">
    <source>
        <dbReference type="Pfam" id="PF15749"/>
    </source>
</evidence>
<dbReference type="GO" id="GO:0007095">
    <property type="term" value="P:mitotic G2 DNA damage checkpoint signaling"/>
    <property type="evidence" value="ECO:0007669"/>
    <property type="project" value="TreeGrafter"/>
</dbReference>
<dbReference type="InterPro" id="IPR049472">
    <property type="entry name" value="MRNIP_N"/>
</dbReference>
<feature type="region of interest" description="Disordered" evidence="1">
    <location>
        <begin position="267"/>
        <end position="297"/>
    </location>
</feature>
<feature type="chain" id="PRO_5029519875" evidence="2">
    <location>
        <begin position="19"/>
        <end position="338"/>
    </location>
</feature>
<feature type="non-terminal residue" evidence="4">
    <location>
        <position position="338"/>
    </location>
</feature>
<name>A0A7L4NGA3_9AVES</name>
<dbReference type="PANTHER" id="PTHR15863">
    <property type="entry name" value="MRN COMPLEX-INTERACTING PROTEIN"/>
    <property type="match status" value="1"/>
</dbReference>
<keyword evidence="5" id="KW-1185">Reference proteome</keyword>
<evidence type="ECO:0000256" key="1">
    <source>
        <dbReference type="SAM" id="MobiDB-lite"/>
    </source>
</evidence>
<dbReference type="Pfam" id="PF15749">
    <property type="entry name" value="MRNIP"/>
    <property type="match status" value="1"/>
</dbReference>
<gene>
    <name evidence="4" type="primary">Mrnip</name>
    <name evidence="4" type="ORF">CEYCYA_R12018</name>
</gene>
<dbReference type="InterPro" id="IPR032739">
    <property type="entry name" value="MRNIP"/>
</dbReference>
<comment type="caution">
    <text evidence="4">The sequence shown here is derived from an EMBL/GenBank/DDBJ whole genome shotgun (WGS) entry which is preliminary data.</text>
</comment>
<reference evidence="4 5" key="1">
    <citation type="submission" date="2020-02" db="EMBL/GenBank/DDBJ databases">
        <title>Bird 10,000 Genomes (B10K) Project - Family phase.</title>
        <authorList>
            <person name="Zhang G."/>
        </authorList>
    </citation>
    <scope>NUCLEOTIDE SEQUENCE [LARGE SCALE GENOMIC DNA]</scope>
    <source>
        <strain evidence="4">B10K-DU-013-51</strain>
        <tissue evidence="4">Mixed tissue sample</tissue>
    </source>
</reference>